<name>A0A3B3QY77_9TELE</name>
<evidence type="ECO:0000313" key="1">
    <source>
        <dbReference type="Ensembl" id="ENSPKIP00000010401.1"/>
    </source>
</evidence>
<reference evidence="1" key="2">
    <citation type="submission" date="2025-09" db="UniProtKB">
        <authorList>
            <consortium name="Ensembl"/>
        </authorList>
    </citation>
    <scope>IDENTIFICATION</scope>
</reference>
<dbReference type="Ensembl" id="ENSPKIT00000034533.1">
    <property type="protein sequence ID" value="ENSPKIP00000010401.1"/>
    <property type="gene ID" value="ENSPKIG00000025137.1"/>
</dbReference>
<protein>
    <submittedName>
        <fullName evidence="1">Uncharacterized protein</fullName>
    </submittedName>
</protein>
<proteinExistence type="predicted"/>
<accession>A0A3B3QY77</accession>
<organism evidence="1 2">
    <name type="scientific">Paramormyrops kingsleyae</name>
    <dbReference type="NCBI Taxonomy" id="1676925"/>
    <lineage>
        <taxon>Eukaryota</taxon>
        <taxon>Metazoa</taxon>
        <taxon>Chordata</taxon>
        <taxon>Craniata</taxon>
        <taxon>Vertebrata</taxon>
        <taxon>Euteleostomi</taxon>
        <taxon>Actinopterygii</taxon>
        <taxon>Neopterygii</taxon>
        <taxon>Teleostei</taxon>
        <taxon>Osteoglossocephala</taxon>
        <taxon>Osteoglossomorpha</taxon>
        <taxon>Osteoglossiformes</taxon>
        <taxon>Mormyridae</taxon>
        <taxon>Paramormyrops</taxon>
    </lineage>
</organism>
<dbReference type="AlphaFoldDB" id="A0A3B3QY77"/>
<dbReference type="Proteomes" id="UP000261540">
    <property type="component" value="Unplaced"/>
</dbReference>
<evidence type="ECO:0000313" key="2">
    <source>
        <dbReference type="Proteomes" id="UP000261540"/>
    </source>
</evidence>
<sequence length="72" mass="8027">MLNLFLQSTGMLSSIYCENFPVHGVIVLLLAAQVTSVYSHGCFNLLLGQFHSVVEHLEKLLRLLILSEPAEE</sequence>
<keyword evidence="2" id="KW-1185">Reference proteome</keyword>
<reference evidence="1" key="1">
    <citation type="submission" date="2025-08" db="UniProtKB">
        <authorList>
            <consortium name="Ensembl"/>
        </authorList>
    </citation>
    <scope>IDENTIFICATION</scope>
</reference>